<keyword evidence="4" id="KW-0808">Transferase</keyword>
<proteinExistence type="inferred from homology"/>
<evidence type="ECO:0000313" key="13">
    <source>
        <dbReference type="Proteomes" id="UP001208570"/>
    </source>
</evidence>
<evidence type="ECO:0000313" key="12">
    <source>
        <dbReference type="EMBL" id="KAK2156400.1"/>
    </source>
</evidence>
<dbReference type="PANTHER" id="PTHR19297:SF185">
    <property type="entry name" value="BETA-1,3-GALACTOSYL-O-GLYCOSYL-GLYCOPROTEIN BETA-1,6-N-ACETYLGLUCOSAMINYLTRANSFERASE 3"/>
    <property type="match status" value="1"/>
</dbReference>
<evidence type="ECO:0000256" key="9">
    <source>
        <dbReference type="ARBA" id="ARBA00023180"/>
    </source>
</evidence>
<comment type="caution">
    <text evidence="12">The sequence shown here is derived from an EMBL/GenBank/DDBJ whole genome shotgun (WGS) entry which is preliminary data.</text>
</comment>
<keyword evidence="13" id="KW-1185">Reference proteome</keyword>
<evidence type="ECO:0000256" key="10">
    <source>
        <dbReference type="ARBA" id="ARBA00038150"/>
    </source>
</evidence>
<dbReference type="GO" id="GO:0016020">
    <property type="term" value="C:membrane"/>
    <property type="evidence" value="ECO:0007669"/>
    <property type="project" value="UniProtKB-SubCell"/>
</dbReference>
<evidence type="ECO:0000256" key="8">
    <source>
        <dbReference type="ARBA" id="ARBA00023136"/>
    </source>
</evidence>
<reference evidence="12" key="1">
    <citation type="journal article" date="2023" name="Mol. Biol. Evol.">
        <title>Third-Generation Sequencing Reveals the Adaptive Role of the Epigenome in Three Deep-Sea Polychaetes.</title>
        <authorList>
            <person name="Perez M."/>
            <person name="Aroh O."/>
            <person name="Sun Y."/>
            <person name="Lan Y."/>
            <person name="Juniper S.K."/>
            <person name="Young C.R."/>
            <person name="Angers B."/>
            <person name="Qian P.Y."/>
        </authorList>
    </citation>
    <scope>NUCLEOTIDE SEQUENCE</scope>
    <source>
        <strain evidence="12">P08H-3</strain>
    </source>
</reference>
<dbReference type="AlphaFoldDB" id="A0AAD9N4G9"/>
<evidence type="ECO:0000256" key="1">
    <source>
        <dbReference type="ARBA" id="ARBA00004606"/>
    </source>
</evidence>
<comment type="subcellular location">
    <subcellularLocation>
        <location evidence="1">Membrane</location>
        <topology evidence="1">Single-pass type II membrane protein</topology>
    </subcellularLocation>
</comment>
<dbReference type="Pfam" id="PF02485">
    <property type="entry name" value="Branch"/>
    <property type="match status" value="1"/>
</dbReference>
<comment type="pathway">
    <text evidence="2">Protein modification; protein glycosylation.</text>
</comment>
<evidence type="ECO:0008006" key="14">
    <source>
        <dbReference type="Google" id="ProtNLM"/>
    </source>
</evidence>
<evidence type="ECO:0000256" key="4">
    <source>
        <dbReference type="ARBA" id="ARBA00022679"/>
    </source>
</evidence>
<keyword evidence="7 11" id="KW-1133">Transmembrane helix</keyword>
<evidence type="ECO:0000256" key="5">
    <source>
        <dbReference type="ARBA" id="ARBA00022692"/>
    </source>
</evidence>
<name>A0AAD9N4G9_9ANNE</name>
<protein>
    <recommendedName>
        <fullName evidence="14">Beta-1,3-galactosyl-O-glycosyl-glycoprotein beta-1,6-N-acetylglucosaminyltransferase</fullName>
    </recommendedName>
</protein>
<keyword evidence="9" id="KW-0325">Glycoprotein</keyword>
<evidence type="ECO:0000256" key="2">
    <source>
        <dbReference type="ARBA" id="ARBA00004922"/>
    </source>
</evidence>
<evidence type="ECO:0000256" key="7">
    <source>
        <dbReference type="ARBA" id="ARBA00022989"/>
    </source>
</evidence>
<evidence type="ECO:0000256" key="11">
    <source>
        <dbReference type="SAM" id="Phobius"/>
    </source>
</evidence>
<dbReference type="InterPro" id="IPR003406">
    <property type="entry name" value="Glyco_trans_14"/>
</dbReference>
<sequence length="478" mass="55657">MSDLMYISKGPHRFVISKLFGKILIWLLIIIITLLLISYIYGIWTIELVYSVGHNSQKYGTFIMKARLPAFLSKYEKKKSLTDLMKEFPKVNVTDVTQIAKPTCKDLIRWNKTAIVLALIYQQNMPFARIPDAQYPILTADCAKFIKEKQYIIEPITKEEEEFPIAFSILIYKDIEQFERLLRIIYRPQNYYCVHVDIKASQSVHDGARSLARCFENVFIATKLVNVLWGSYSVLEAELICMNDLWKYKQWKYFINLTGLEFPLQTNLDIVKILKIFHGANNIEGTVLRMNKDRVSYIHNMTHSTTISKGPPPVPVTLTKGSVHITASRAFVDYVLHDDRALKFKKWVKDTGIPDETFFSSLNHSPQLEVPGAYRGIPESDPNTYPLLTRFKNWGSKPFDYPCYGLRVRRICTFGVADLKLLSERREMFANKFQLNFQPMTYECMEELIHNRTRDEQRGILGFDSTLYDSFDFIHNHV</sequence>
<keyword evidence="6" id="KW-0735">Signal-anchor</keyword>
<gene>
    <name evidence="12" type="ORF">LSH36_214g02065</name>
</gene>
<dbReference type="GO" id="GO:0008375">
    <property type="term" value="F:acetylglucosaminyltransferase activity"/>
    <property type="evidence" value="ECO:0007669"/>
    <property type="project" value="TreeGrafter"/>
</dbReference>
<keyword evidence="8 11" id="KW-0472">Membrane</keyword>
<dbReference type="Proteomes" id="UP001208570">
    <property type="component" value="Unassembled WGS sequence"/>
</dbReference>
<dbReference type="PANTHER" id="PTHR19297">
    <property type="entry name" value="GLYCOSYLTRANSFERASE 14 FAMILY MEMBER"/>
    <property type="match status" value="1"/>
</dbReference>
<evidence type="ECO:0000256" key="3">
    <source>
        <dbReference type="ARBA" id="ARBA00022676"/>
    </source>
</evidence>
<keyword evidence="3" id="KW-0328">Glycosyltransferase</keyword>
<comment type="similarity">
    <text evidence="10">Belongs to the glycosyltransferase 14 family.</text>
</comment>
<dbReference type="EMBL" id="JAODUP010000214">
    <property type="protein sequence ID" value="KAK2156400.1"/>
    <property type="molecule type" value="Genomic_DNA"/>
</dbReference>
<accession>A0AAD9N4G9</accession>
<organism evidence="12 13">
    <name type="scientific">Paralvinella palmiformis</name>
    <dbReference type="NCBI Taxonomy" id="53620"/>
    <lineage>
        <taxon>Eukaryota</taxon>
        <taxon>Metazoa</taxon>
        <taxon>Spiralia</taxon>
        <taxon>Lophotrochozoa</taxon>
        <taxon>Annelida</taxon>
        <taxon>Polychaeta</taxon>
        <taxon>Sedentaria</taxon>
        <taxon>Canalipalpata</taxon>
        <taxon>Terebellida</taxon>
        <taxon>Terebelliformia</taxon>
        <taxon>Alvinellidae</taxon>
        <taxon>Paralvinella</taxon>
    </lineage>
</organism>
<feature type="transmembrane region" description="Helical" evidence="11">
    <location>
        <begin position="23"/>
        <end position="44"/>
    </location>
</feature>
<keyword evidence="5 11" id="KW-0812">Transmembrane</keyword>
<evidence type="ECO:0000256" key="6">
    <source>
        <dbReference type="ARBA" id="ARBA00022968"/>
    </source>
</evidence>